<sequence length="491" mass="54927">METVHDKRIVSAEIELALGRYTSSGEQVAAPREVLFDRLGFRRDGSRVYLDRGAREDVFPEFAFPECASVVELIARIQHLRWSELSGRLHDAGSEYFIDCVATLGIGHLPGQPRTALGIHENYLTFLSPERLTHALAPFFATRALLAGGGGLDPDTPFREGQPAFLLSPRSLVTTQLLAAESLGRRPYVKNSQEHHCGKSEPESLLRRFQVIGGDPLLTEVGMLLQFGATLAMIRLTESHPLPEPLRRYDPRHFITDLDSTNRLFAAHKLVGLEQGYSALECQFLCLEACEERQETLFRHSEDRLILRYWRRVLEALRTEGWEGVSGLTDYGTKFRLLTDFFEEAQIPTTHDGAMHLFSVLLALSRLGGREEESLAGAFSPQADDSALDVVWIAPQQGREPLKPPTNTRAAARAQLLHSTQVSASFSELEGLSSGLFLNWDGLYQKASNLISPLVVFPDPRECYTAELKSFLSGTWESLNRLVQPSRLQRT</sequence>
<organism evidence="1 2">
    <name type="scientific">Armatimonas rosea</name>
    <dbReference type="NCBI Taxonomy" id="685828"/>
    <lineage>
        <taxon>Bacteria</taxon>
        <taxon>Bacillati</taxon>
        <taxon>Armatimonadota</taxon>
        <taxon>Armatimonadia</taxon>
        <taxon>Armatimonadales</taxon>
        <taxon>Armatimonadaceae</taxon>
        <taxon>Armatimonas</taxon>
    </lineage>
</organism>
<dbReference type="InterPro" id="IPR004347">
    <property type="entry name" value="Pup_ligase/deamidase"/>
</dbReference>
<name>A0A7W9SQQ0_ARMRO</name>
<gene>
    <name evidence="1" type="ORF">HNQ39_002244</name>
</gene>
<dbReference type="GO" id="GO:0010498">
    <property type="term" value="P:proteasomal protein catabolic process"/>
    <property type="evidence" value="ECO:0007669"/>
    <property type="project" value="InterPro"/>
</dbReference>
<dbReference type="Proteomes" id="UP000520814">
    <property type="component" value="Unassembled WGS sequence"/>
</dbReference>
<dbReference type="GO" id="GO:0070490">
    <property type="term" value="P:protein pupylation"/>
    <property type="evidence" value="ECO:0007669"/>
    <property type="project" value="TreeGrafter"/>
</dbReference>
<dbReference type="EMBL" id="JACHGW010000002">
    <property type="protein sequence ID" value="MBB6050453.1"/>
    <property type="molecule type" value="Genomic_DNA"/>
</dbReference>
<reference evidence="1 2" key="1">
    <citation type="submission" date="2020-08" db="EMBL/GenBank/DDBJ databases">
        <title>Genomic Encyclopedia of Type Strains, Phase IV (KMG-IV): sequencing the most valuable type-strain genomes for metagenomic binning, comparative biology and taxonomic classification.</title>
        <authorList>
            <person name="Goeker M."/>
        </authorList>
    </citation>
    <scope>NUCLEOTIDE SEQUENCE [LARGE SCALE GENOMIC DNA]</scope>
    <source>
        <strain evidence="1 2">DSM 23562</strain>
    </source>
</reference>
<dbReference type="GO" id="GO:0019941">
    <property type="term" value="P:modification-dependent protein catabolic process"/>
    <property type="evidence" value="ECO:0007669"/>
    <property type="project" value="InterPro"/>
</dbReference>
<dbReference type="PANTHER" id="PTHR42307:SF2">
    <property type="entry name" value="PUP DEAMIDASE_DEPUPYLASE"/>
    <property type="match status" value="1"/>
</dbReference>
<keyword evidence="2" id="KW-1185">Reference proteome</keyword>
<accession>A0A7W9SQQ0</accession>
<dbReference type="AlphaFoldDB" id="A0A7W9SQQ0"/>
<evidence type="ECO:0000313" key="1">
    <source>
        <dbReference type="EMBL" id="MBB6050453.1"/>
    </source>
</evidence>
<proteinExistence type="predicted"/>
<evidence type="ECO:0000313" key="2">
    <source>
        <dbReference type="Proteomes" id="UP000520814"/>
    </source>
</evidence>
<dbReference type="PANTHER" id="PTHR42307">
    <property type="entry name" value="PUP DEAMIDASE/DEPUPYLASE"/>
    <property type="match status" value="1"/>
</dbReference>
<dbReference type="GO" id="GO:0005524">
    <property type="term" value="F:ATP binding"/>
    <property type="evidence" value="ECO:0007669"/>
    <property type="project" value="TreeGrafter"/>
</dbReference>
<dbReference type="Pfam" id="PF03136">
    <property type="entry name" value="Pup_ligase"/>
    <property type="match status" value="1"/>
</dbReference>
<protein>
    <submittedName>
        <fullName evidence="1">Uncharacterized protein</fullName>
    </submittedName>
</protein>
<dbReference type="RefSeq" id="WP_184195433.1">
    <property type="nucleotide sequence ID" value="NZ_JACHGW010000002.1"/>
</dbReference>
<comment type="caution">
    <text evidence="1">The sequence shown here is derived from an EMBL/GenBank/DDBJ whole genome shotgun (WGS) entry which is preliminary data.</text>
</comment>